<evidence type="ECO:0000313" key="2">
    <source>
        <dbReference type="Proteomes" id="UP000677054"/>
    </source>
</evidence>
<gene>
    <name evidence="1" type="ORF">DSTB1V02_LOCUS9909</name>
</gene>
<dbReference type="EMBL" id="LR902183">
    <property type="protein sequence ID" value="CAD7250126.1"/>
    <property type="molecule type" value="Genomic_DNA"/>
</dbReference>
<protein>
    <submittedName>
        <fullName evidence="1">Uncharacterized protein</fullName>
    </submittedName>
</protein>
<organism evidence="1">
    <name type="scientific">Darwinula stevensoni</name>
    <dbReference type="NCBI Taxonomy" id="69355"/>
    <lineage>
        <taxon>Eukaryota</taxon>
        <taxon>Metazoa</taxon>
        <taxon>Ecdysozoa</taxon>
        <taxon>Arthropoda</taxon>
        <taxon>Crustacea</taxon>
        <taxon>Oligostraca</taxon>
        <taxon>Ostracoda</taxon>
        <taxon>Podocopa</taxon>
        <taxon>Podocopida</taxon>
        <taxon>Darwinulocopina</taxon>
        <taxon>Darwinuloidea</taxon>
        <taxon>Darwinulidae</taxon>
        <taxon>Darwinula</taxon>
    </lineage>
</organism>
<accession>A0A7R9A9U4</accession>
<dbReference type="EMBL" id="CAJPEV010002666">
    <property type="protein sequence ID" value="CAG0897683.1"/>
    <property type="molecule type" value="Genomic_DNA"/>
</dbReference>
<dbReference type="Proteomes" id="UP000677054">
    <property type="component" value="Unassembled WGS sequence"/>
</dbReference>
<reference evidence="1" key="1">
    <citation type="submission" date="2020-11" db="EMBL/GenBank/DDBJ databases">
        <authorList>
            <person name="Tran Van P."/>
        </authorList>
    </citation>
    <scope>NUCLEOTIDE SEQUENCE</scope>
</reference>
<dbReference type="AlphaFoldDB" id="A0A7R9A9U4"/>
<proteinExistence type="predicted"/>
<name>A0A7R9A9U4_9CRUS</name>
<sequence length="148" mass="17652">MQASDKFHFRDKWAFFWKEGGKVYFMVADNVSDEGKRLKMKGGNRREYTAITQAKLHQDSRYVEFEFEATQRTAAMPIKRILINNKITRELMAQYLKTKQRRQFVEHFNKVLRNRSQEHTGQHDLRREGRLMQVPPKVQVLLPETPVV</sequence>
<evidence type="ECO:0000313" key="1">
    <source>
        <dbReference type="EMBL" id="CAD7250126.1"/>
    </source>
</evidence>
<keyword evidence="2" id="KW-1185">Reference proteome</keyword>